<protein>
    <submittedName>
        <fullName evidence="1">Uncharacterized protein</fullName>
    </submittedName>
</protein>
<reference evidence="2" key="1">
    <citation type="submission" date="2014-09" db="EMBL/GenBank/DDBJ databases">
        <authorList>
            <person name="Sauder A.B."/>
            <person name="McKenzie Q.R."/>
            <person name="Temple L.M."/>
            <person name="Alexis B.K."/>
            <person name="Al-Atrache Z."/>
            <person name="Lewis L.O."/>
            <person name="Loesser-Casey K.E."/>
            <person name="Mitchell K.J."/>
        </authorList>
    </citation>
    <scope>NUCLEOTIDE SEQUENCE [LARGE SCALE GENOMIC DNA]</scope>
</reference>
<dbReference type="EMBL" id="KJ489399">
    <property type="protein sequence ID" value="AHZ10044.1"/>
    <property type="molecule type" value="Genomic_DNA"/>
</dbReference>
<dbReference type="RefSeq" id="YP_009036475.1">
    <property type="nucleotide sequence ID" value="NC_024213.1"/>
</dbReference>
<keyword evidence="2" id="KW-1185">Reference proteome</keyword>
<name>A0A024B087_9CAUD</name>
<evidence type="ECO:0000313" key="1">
    <source>
        <dbReference type="EMBL" id="AHZ10044.1"/>
    </source>
</evidence>
<dbReference type="GeneID" id="19526026"/>
<organism evidence="1 2">
    <name type="scientific">Bacillus phage Hakuna</name>
    <dbReference type="NCBI Taxonomy" id="1486659"/>
    <lineage>
        <taxon>Viruses</taxon>
        <taxon>Duplodnaviria</taxon>
        <taxon>Heunggongvirae</taxon>
        <taxon>Uroviricota</taxon>
        <taxon>Caudoviricetes</taxon>
        <taxon>Herelleviridae</taxon>
        <taxon>Bastillevirinae</taxon>
        <taxon>Wphvirus</taxon>
        <taxon>Wphvirus hakuna</taxon>
    </lineage>
</organism>
<evidence type="ECO:0000313" key="2">
    <source>
        <dbReference type="Proteomes" id="UP000026900"/>
    </source>
</evidence>
<dbReference type="KEGG" id="vg:19526026"/>
<proteinExistence type="predicted"/>
<accession>A0A024B087</accession>
<sequence>MTKQWKCAHTTLGTNNYDILKIKVSKKGKLIIAIGEKEHNNKEKVKITQKQAQELFSGMEDVLEHGRCNVIDVNDDKRIDVDFINCLGTPHYCFGIESEYDFESVHLEKVQFEQVYEQIRHFGMEGELL</sequence>
<dbReference type="Proteomes" id="UP000026900">
    <property type="component" value="Segment"/>
</dbReference>